<keyword evidence="1" id="KW-0802">TPR repeat</keyword>
<feature type="region of interest" description="Disordered" evidence="2">
    <location>
        <begin position="1"/>
        <end position="39"/>
    </location>
</feature>
<dbReference type="PANTHER" id="PTHR35807:SF3">
    <property type="entry name" value="BLL5740 PROTEIN"/>
    <property type="match status" value="1"/>
</dbReference>
<gene>
    <name evidence="4" type="ORF">FKZ61_00765</name>
</gene>
<evidence type="ECO:0000256" key="2">
    <source>
        <dbReference type="SAM" id="MobiDB-lite"/>
    </source>
</evidence>
<dbReference type="InterPro" id="IPR051677">
    <property type="entry name" value="AfsR-DnrI-RedD_regulator"/>
</dbReference>
<dbReference type="InterPro" id="IPR041664">
    <property type="entry name" value="AAA_16"/>
</dbReference>
<dbReference type="Gene3D" id="1.25.40.10">
    <property type="entry name" value="Tetratricopeptide repeat domain"/>
    <property type="match status" value="3"/>
</dbReference>
<sequence length="1125" mass="121466">MPDTARCVSRPATGIAPSPAPKRASTSATELPPAKPAAARNATITTPAKMPANNPLTAASLLVSLFATSVLPFIGFPSFSLVQLGGTTPIVPGVVCNVCTGSRTTHNNIRRLIHAAAYQIFPIRRVQSQHTRPASRIRHEERYEDSSVAQLVAPSQSRMYNRPMRLLLFGPPRLETSAGQPVAVDTRKAVALAAYLAAAETPHSRDHLATLFWPESDGSRAKGALRRTLSTLKQALGGRGLEADSETIILRPDDDLWVDLWAFRAALAACAGHGHPQDQPCPLCVEPLRQAVTLYTGDFLAGFSLKDSAEFDDWHYFQAESLRRAFVSALDRLVTWESSQQRWDAAIAHARRRLAVDTLHEPAHRTLMRLYALAGQPAAALRQYRECVRILDAELGVPPLDETTALYDALLANRFAPADAPDVLSQPPSPPPSLSSSPPPDLRLPLVGRDKSWRTIQSTWRQANRGGLVALSGEAGAGKSRLLDELQTCARSQGATTALARCFPGEEGLAFGPLLEALQPLLGTKQGREAVAALPVWQRKEVARLFPTVLADASDLSPTPPLDSPGGQARFFQALADLLAALLRGPAPGVLAFDDLHWADSATMELLAWLVRRLQGLPFCLALTWRSGESDREPLLHQLVQSAQRNGQGVLLTLERLELADVAQLLQAGPWDESLVPRLYAETEGIPFLLAEQLAALPETLDAAQEVHLAPASVRELFATRLESLDGMAGQVLSAAAVIGRSFDLETVQAAAGRSEEETVQGLETLVRRRLVVEQAGNGPGGQPRYDFSHEKLRELVYAETALARRRLLHRRVGESLARRRGLGFAGQAAFHFRWAGLEEEAAQLYAQAGDEARQLYANAQALAHYRLALALGHPDTIRLRAAEGELLTRQGNYGAALLALQQAAAGAEGRALAQVEEQIAGVHQRLGEWKLAAVHGQAGLAALAGNEHSELRARLLAGLSLSMHRLNDDDRSLALAEEAAQAAEVAGDTQAQAEVWNLLGLLARSRGDQESALRYLQKSLAAAATLPDPGAEIAARNNLALALADQGDFAAAQAHLLSARERCAAWGDRHREAAIQNNLADLLHRAGDDEQAMAHLKQAVILFAEIGEPGALPTNPEIWKLAEW</sequence>
<dbReference type="PROSITE" id="PS50005">
    <property type="entry name" value="TPR"/>
    <property type="match status" value="1"/>
</dbReference>
<dbReference type="InterPro" id="IPR027417">
    <property type="entry name" value="P-loop_NTPase"/>
</dbReference>
<keyword evidence="5" id="KW-1185">Reference proteome</keyword>
<feature type="compositionally biased region" description="Pro residues" evidence="2">
    <location>
        <begin position="427"/>
        <end position="442"/>
    </location>
</feature>
<comment type="caution">
    <text evidence="4">The sequence shown here is derived from an EMBL/GenBank/DDBJ whole genome shotgun (WGS) entry which is preliminary data.</text>
</comment>
<dbReference type="InParanoid" id="A0A540VMH6"/>
<dbReference type="InterPro" id="IPR016032">
    <property type="entry name" value="Sig_transdc_resp-reg_C-effctor"/>
</dbReference>
<evidence type="ECO:0000313" key="4">
    <source>
        <dbReference type="EMBL" id="TQE97942.1"/>
    </source>
</evidence>
<dbReference type="SMART" id="SM01043">
    <property type="entry name" value="BTAD"/>
    <property type="match status" value="1"/>
</dbReference>
<dbReference type="InterPro" id="IPR011990">
    <property type="entry name" value="TPR-like_helical_dom_sf"/>
</dbReference>
<dbReference type="OrthoDB" id="5509004at2"/>
<organism evidence="4 5">
    <name type="scientific">Litorilinea aerophila</name>
    <dbReference type="NCBI Taxonomy" id="1204385"/>
    <lineage>
        <taxon>Bacteria</taxon>
        <taxon>Bacillati</taxon>
        <taxon>Chloroflexota</taxon>
        <taxon>Caldilineae</taxon>
        <taxon>Caldilineales</taxon>
        <taxon>Caldilineaceae</taxon>
        <taxon>Litorilinea</taxon>
    </lineage>
</organism>
<evidence type="ECO:0000259" key="3">
    <source>
        <dbReference type="SMART" id="SM01043"/>
    </source>
</evidence>
<dbReference type="Proteomes" id="UP000317371">
    <property type="component" value="Unassembled WGS sequence"/>
</dbReference>
<dbReference type="SUPFAM" id="SSF46894">
    <property type="entry name" value="C-terminal effector domain of the bipartite response regulators"/>
    <property type="match status" value="1"/>
</dbReference>
<evidence type="ECO:0000313" key="5">
    <source>
        <dbReference type="Proteomes" id="UP000317371"/>
    </source>
</evidence>
<dbReference type="Pfam" id="PF13191">
    <property type="entry name" value="AAA_16"/>
    <property type="match status" value="1"/>
</dbReference>
<protein>
    <submittedName>
        <fullName evidence="4">AAA family ATPase</fullName>
    </submittedName>
</protein>
<dbReference type="InterPro" id="IPR005158">
    <property type="entry name" value="BTAD"/>
</dbReference>
<dbReference type="GO" id="GO:0003677">
    <property type="term" value="F:DNA binding"/>
    <property type="evidence" value="ECO:0007669"/>
    <property type="project" value="InterPro"/>
</dbReference>
<proteinExistence type="predicted"/>
<dbReference type="Pfam" id="PF13424">
    <property type="entry name" value="TPR_12"/>
    <property type="match status" value="1"/>
</dbReference>
<dbReference type="PANTHER" id="PTHR35807">
    <property type="entry name" value="TRANSCRIPTIONAL REGULATOR REDD-RELATED"/>
    <property type="match status" value="1"/>
</dbReference>
<dbReference type="InterPro" id="IPR019734">
    <property type="entry name" value="TPR_rpt"/>
</dbReference>
<feature type="region of interest" description="Disordered" evidence="2">
    <location>
        <begin position="421"/>
        <end position="446"/>
    </location>
</feature>
<feature type="domain" description="Bacterial transcriptional activator" evidence="3">
    <location>
        <begin position="258"/>
        <end position="411"/>
    </location>
</feature>
<dbReference type="EMBL" id="VIGC01000001">
    <property type="protein sequence ID" value="TQE97942.1"/>
    <property type="molecule type" value="Genomic_DNA"/>
</dbReference>
<evidence type="ECO:0000256" key="1">
    <source>
        <dbReference type="PROSITE-ProRule" id="PRU00339"/>
    </source>
</evidence>
<reference evidence="4 5" key="1">
    <citation type="submission" date="2019-06" db="EMBL/GenBank/DDBJ databases">
        <title>Genome sequence of Litorilinea aerophila BAA-2444.</title>
        <authorList>
            <person name="Maclea K.S."/>
            <person name="Maurais E.G."/>
            <person name="Iannazzi L.C."/>
        </authorList>
    </citation>
    <scope>NUCLEOTIDE SEQUENCE [LARGE SCALE GENOMIC DNA]</scope>
    <source>
        <strain evidence="4 5">ATCC BAA-2444</strain>
    </source>
</reference>
<dbReference type="Pfam" id="PF03704">
    <property type="entry name" value="BTAD"/>
    <property type="match status" value="1"/>
</dbReference>
<dbReference type="InterPro" id="IPR036388">
    <property type="entry name" value="WH-like_DNA-bd_sf"/>
</dbReference>
<dbReference type="Gene3D" id="1.10.10.10">
    <property type="entry name" value="Winged helix-like DNA-binding domain superfamily/Winged helix DNA-binding domain"/>
    <property type="match status" value="1"/>
</dbReference>
<dbReference type="GO" id="GO:0006355">
    <property type="term" value="P:regulation of DNA-templated transcription"/>
    <property type="evidence" value="ECO:0007669"/>
    <property type="project" value="InterPro"/>
</dbReference>
<name>A0A540VMH6_9CHLR</name>
<dbReference type="SUPFAM" id="SSF52540">
    <property type="entry name" value="P-loop containing nucleoside triphosphate hydrolases"/>
    <property type="match status" value="1"/>
</dbReference>
<dbReference type="SMART" id="SM00028">
    <property type="entry name" value="TPR"/>
    <property type="match status" value="4"/>
</dbReference>
<dbReference type="AlphaFoldDB" id="A0A540VMH6"/>
<accession>A0A540VMH6</accession>
<feature type="repeat" description="TPR" evidence="1">
    <location>
        <begin position="994"/>
        <end position="1027"/>
    </location>
</feature>
<dbReference type="SUPFAM" id="SSF48452">
    <property type="entry name" value="TPR-like"/>
    <property type="match status" value="3"/>
</dbReference>